<reference evidence="1" key="1">
    <citation type="submission" date="2023-07" db="EMBL/GenBank/DDBJ databases">
        <title>Genome content predicts the carbon catabolic preferences of heterotrophic bacteria.</title>
        <authorList>
            <person name="Gralka M."/>
        </authorList>
    </citation>
    <scope>NUCLEOTIDE SEQUENCE</scope>
    <source>
        <strain evidence="1">I3M17_2</strain>
    </source>
</reference>
<gene>
    <name evidence="1" type="ORF">Q4521_07470</name>
</gene>
<dbReference type="InterPro" id="IPR022025">
    <property type="entry name" value="Amidoligase_2"/>
</dbReference>
<proteinExistence type="predicted"/>
<sequence>MASLLPPVIANYAGETRCVGVEVEFAGVPPQDVLAAITSLYGGEIEEAHMFEYRVTGTSLGSFKLELDSSQLQALGEALSSSEREPINETIEAFGLPLLSKAAEAFVPWEVVTDPIEINNLTKLLPLISSMQQAGALGTRHAVHFAFGLHLNPDVPDLSAETILRYLRAYFCLYDWIRAKEDINWTRTLSPYIRHFKNDYIRHILAPSYKPTIELLIDDYLAFNPTRNRSLDMLPLFAFIDENRVRDKVSDDRIKPRPTFHYRLPNCDIDNPNWNIDYPWSLWLQVEKLACNTLMLNQLCEKYLVNLDRLTASIDGQWLETLNTFMKSGENT</sequence>
<dbReference type="Pfam" id="PF12224">
    <property type="entry name" value="Amidoligase_2"/>
    <property type="match status" value="1"/>
</dbReference>
<protein>
    <submittedName>
        <fullName evidence="1">Amidoligase family protein</fullName>
    </submittedName>
</protein>
<dbReference type="AlphaFoldDB" id="A0AAW7X417"/>
<dbReference type="Proteomes" id="UP001169760">
    <property type="component" value="Unassembled WGS sequence"/>
</dbReference>
<dbReference type="RefSeq" id="WP_303492257.1">
    <property type="nucleotide sequence ID" value="NZ_JAUOPB010000005.1"/>
</dbReference>
<accession>A0AAW7X417</accession>
<comment type="caution">
    <text evidence="1">The sequence shown here is derived from an EMBL/GenBank/DDBJ whole genome shotgun (WGS) entry which is preliminary data.</text>
</comment>
<dbReference type="EMBL" id="JAUOPB010000005">
    <property type="protein sequence ID" value="MDO6422309.1"/>
    <property type="molecule type" value="Genomic_DNA"/>
</dbReference>
<evidence type="ECO:0000313" key="1">
    <source>
        <dbReference type="EMBL" id="MDO6422309.1"/>
    </source>
</evidence>
<name>A0AAW7X417_9GAMM</name>
<organism evidence="1 2">
    <name type="scientific">Saccharophagus degradans</name>
    <dbReference type="NCBI Taxonomy" id="86304"/>
    <lineage>
        <taxon>Bacteria</taxon>
        <taxon>Pseudomonadati</taxon>
        <taxon>Pseudomonadota</taxon>
        <taxon>Gammaproteobacteria</taxon>
        <taxon>Cellvibrionales</taxon>
        <taxon>Cellvibrionaceae</taxon>
        <taxon>Saccharophagus</taxon>
    </lineage>
</organism>
<evidence type="ECO:0000313" key="2">
    <source>
        <dbReference type="Proteomes" id="UP001169760"/>
    </source>
</evidence>